<dbReference type="GO" id="GO:0005634">
    <property type="term" value="C:nucleus"/>
    <property type="evidence" value="ECO:0007669"/>
    <property type="project" value="TreeGrafter"/>
</dbReference>
<dbReference type="SUPFAM" id="SSF48350">
    <property type="entry name" value="GTPase activation domain, GAP"/>
    <property type="match status" value="1"/>
</dbReference>
<reference evidence="2" key="1">
    <citation type="thesis" date="2020" institute="ProQuest LLC" country="789 East Eisenhower Parkway, Ann Arbor, MI, USA">
        <title>Comparative Genomics and Chromosome Evolution.</title>
        <authorList>
            <person name="Mudd A.B."/>
        </authorList>
    </citation>
    <scope>NUCLEOTIDE SEQUENCE</scope>
    <source>
        <strain evidence="2">Female2</strain>
        <tissue evidence="2">Blood</tissue>
    </source>
</reference>
<dbReference type="GO" id="GO:0097149">
    <property type="term" value="C:centralspindlin complex"/>
    <property type="evidence" value="ECO:0007669"/>
    <property type="project" value="TreeGrafter"/>
</dbReference>
<evidence type="ECO:0000259" key="1">
    <source>
        <dbReference type="PROSITE" id="PS50238"/>
    </source>
</evidence>
<sequence>MRSTECKMDKVNLSRVFGPTLVGHSVPNPSPLMIMQDTPRQAKVMLLLLSLPRGFWNQFISNEQENQNWNSGTLGQERLFCPVTSPEIKSALNVPVKTTTYLTLSSSKTELPKKAGRFFTSPNS</sequence>
<dbReference type="GO" id="GO:0030496">
    <property type="term" value="C:midbody"/>
    <property type="evidence" value="ECO:0007669"/>
    <property type="project" value="TreeGrafter"/>
</dbReference>
<evidence type="ECO:0000313" key="2">
    <source>
        <dbReference type="EMBL" id="KAG8429748.1"/>
    </source>
</evidence>
<dbReference type="InterPro" id="IPR000198">
    <property type="entry name" value="RhoGAP_dom"/>
</dbReference>
<dbReference type="EMBL" id="JAACNH010003212">
    <property type="protein sequence ID" value="KAG8429748.1"/>
    <property type="molecule type" value="Genomic_DNA"/>
</dbReference>
<comment type="caution">
    <text evidence="2">The sequence shown here is derived from an EMBL/GenBank/DDBJ whole genome shotgun (WGS) entry which is preliminary data.</text>
</comment>
<proteinExistence type="predicted"/>
<dbReference type="GO" id="GO:0032154">
    <property type="term" value="C:cleavage furrow"/>
    <property type="evidence" value="ECO:0007669"/>
    <property type="project" value="TreeGrafter"/>
</dbReference>
<evidence type="ECO:0000313" key="3">
    <source>
        <dbReference type="Proteomes" id="UP000812440"/>
    </source>
</evidence>
<dbReference type="GO" id="GO:0051256">
    <property type="term" value="P:mitotic spindle midzone assembly"/>
    <property type="evidence" value="ECO:0007669"/>
    <property type="project" value="TreeGrafter"/>
</dbReference>
<dbReference type="GO" id="GO:0051233">
    <property type="term" value="C:spindle midzone"/>
    <property type="evidence" value="ECO:0007669"/>
    <property type="project" value="TreeGrafter"/>
</dbReference>
<dbReference type="OrthoDB" id="2218807at2759"/>
<dbReference type="GO" id="GO:0000281">
    <property type="term" value="P:mitotic cytokinesis"/>
    <property type="evidence" value="ECO:0007669"/>
    <property type="project" value="TreeGrafter"/>
</dbReference>
<dbReference type="PANTHER" id="PTHR46199">
    <property type="entry name" value="RAC GTPASE-ACTIVATING PROTEIN 1"/>
    <property type="match status" value="1"/>
</dbReference>
<protein>
    <recommendedName>
        <fullName evidence="1">Rho-GAP domain-containing protein</fullName>
    </recommendedName>
</protein>
<dbReference type="Gene3D" id="1.10.555.10">
    <property type="entry name" value="Rho GTPase activation protein"/>
    <property type="match status" value="1"/>
</dbReference>
<dbReference type="PANTHER" id="PTHR46199:SF6">
    <property type="entry name" value="RAC GTPASE ACTIVATING PROTEIN 1"/>
    <property type="match status" value="1"/>
</dbReference>
<dbReference type="Proteomes" id="UP000812440">
    <property type="component" value="Unassembled WGS sequence"/>
</dbReference>
<dbReference type="PROSITE" id="PS50238">
    <property type="entry name" value="RHOGAP"/>
    <property type="match status" value="1"/>
</dbReference>
<feature type="domain" description="Rho-GAP" evidence="1">
    <location>
        <begin position="1"/>
        <end position="56"/>
    </location>
</feature>
<dbReference type="GO" id="GO:0005096">
    <property type="term" value="F:GTPase activator activity"/>
    <property type="evidence" value="ECO:0007669"/>
    <property type="project" value="TreeGrafter"/>
</dbReference>
<dbReference type="AlphaFoldDB" id="A0A8T2IGA6"/>
<organism evidence="2 3">
    <name type="scientific">Hymenochirus boettgeri</name>
    <name type="common">Congo dwarf clawed frog</name>
    <dbReference type="NCBI Taxonomy" id="247094"/>
    <lineage>
        <taxon>Eukaryota</taxon>
        <taxon>Metazoa</taxon>
        <taxon>Chordata</taxon>
        <taxon>Craniata</taxon>
        <taxon>Vertebrata</taxon>
        <taxon>Euteleostomi</taxon>
        <taxon>Amphibia</taxon>
        <taxon>Batrachia</taxon>
        <taxon>Anura</taxon>
        <taxon>Pipoidea</taxon>
        <taxon>Pipidae</taxon>
        <taxon>Pipinae</taxon>
        <taxon>Hymenochirus</taxon>
    </lineage>
</organism>
<accession>A0A8T2IGA6</accession>
<dbReference type="GO" id="GO:0007266">
    <property type="term" value="P:Rho protein signal transduction"/>
    <property type="evidence" value="ECO:0007669"/>
    <property type="project" value="TreeGrafter"/>
</dbReference>
<gene>
    <name evidence="2" type="ORF">GDO86_019324</name>
</gene>
<keyword evidence="3" id="KW-1185">Reference proteome</keyword>
<name>A0A8T2IGA6_9PIPI</name>
<dbReference type="InterPro" id="IPR008936">
    <property type="entry name" value="Rho_GTPase_activation_prot"/>
</dbReference>